<evidence type="ECO:0000259" key="1">
    <source>
        <dbReference type="Pfam" id="PF04230"/>
    </source>
</evidence>
<protein>
    <recommendedName>
        <fullName evidence="1">Polysaccharide pyruvyl transferase domain-containing protein</fullName>
    </recommendedName>
</protein>
<organism evidence="2 3">
    <name type="scientific">Alteromonas mediterranea</name>
    <dbReference type="NCBI Taxonomy" id="314275"/>
    <lineage>
        <taxon>Bacteria</taxon>
        <taxon>Pseudomonadati</taxon>
        <taxon>Pseudomonadota</taxon>
        <taxon>Gammaproteobacteria</taxon>
        <taxon>Alteromonadales</taxon>
        <taxon>Alteromonadaceae</taxon>
        <taxon>Alteromonas/Salinimonas group</taxon>
        <taxon>Alteromonas</taxon>
    </lineage>
</organism>
<feature type="domain" description="Polysaccharide pyruvyl transferase" evidence="1">
    <location>
        <begin position="101"/>
        <end position="210"/>
    </location>
</feature>
<proteinExistence type="predicted"/>
<reference evidence="2 3" key="1">
    <citation type="submission" date="2015-12" db="EMBL/GenBank/DDBJ databases">
        <title>Intraspecies pangenome expansion in the marine bacterium Alteromonas.</title>
        <authorList>
            <person name="Lopez-Perez M."/>
            <person name="Rodriguez-Valera F."/>
        </authorList>
    </citation>
    <scope>NUCLEOTIDE SEQUENCE [LARGE SCALE GENOMIC DNA]</scope>
    <source>
        <strain evidence="2 3">UM8</strain>
    </source>
</reference>
<dbReference type="AlphaFoldDB" id="A0AAC9ADK9"/>
<dbReference type="Proteomes" id="UP000061468">
    <property type="component" value="Chromosome"/>
</dbReference>
<accession>A0AAC9ADK9</accession>
<gene>
    <name evidence="2" type="ORF">AV942_13930</name>
</gene>
<dbReference type="Pfam" id="PF04230">
    <property type="entry name" value="PS_pyruv_trans"/>
    <property type="match status" value="1"/>
</dbReference>
<name>A0AAC9ADK9_9ALTE</name>
<dbReference type="EMBL" id="CP013928">
    <property type="protein sequence ID" value="AMJ79312.1"/>
    <property type="molecule type" value="Genomic_DNA"/>
</dbReference>
<dbReference type="InterPro" id="IPR007345">
    <property type="entry name" value="Polysacch_pyruvyl_Trfase"/>
</dbReference>
<sequence length="294" mass="33590">MSISASLKQKIKTKLDMLVNREWEVIRVDWYSKTDNVGDILNYTLVKGLTGKRVIQVSAKSFFYKHYFVIGSLLDRANRNTEVWGSGFISKDSSCDEPPRKVFAVRGPKTRELLLNQGIDCPEVYGDPALLMPYIFNPKIKKTYKLGIIPHYVDKHDSCFEKFKSNSDCLIIDIQDPNPYNFLIKLMSCEMILSSSLHGIILADAYGIPSQWVKMSEKVLGGPFKFQDYYLSVNRMQKHFSMTKIELTQLKDIESIRKYVGVPTIDFDPSSLLAACPFTINLQIPYSERGINAQ</sequence>
<evidence type="ECO:0000313" key="3">
    <source>
        <dbReference type="Proteomes" id="UP000061468"/>
    </source>
</evidence>
<dbReference type="RefSeq" id="WP_015067660.1">
    <property type="nucleotide sequence ID" value="NZ_CP013928.1"/>
</dbReference>
<evidence type="ECO:0000313" key="2">
    <source>
        <dbReference type="EMBL" id="AMJ79312.1"/>
    </source>
</evidence>